<organism evidence="7 8">
    <name type="scientific">Stigmatella erecta</name>
    <dbReference type="NCBI Taxonomy" id="83460"/>
    <lineage>
        <taxon>Bacteria</taxon>
        <taxon>Pseudomonadati</taxon>
        <taxon>Myxococcota</taxon>
        <taxon>Myxococcia</taxon>
        <taxon>Myxococcales</taxon>
        <taxon>Cystobacterineae</taxon>
        <taxon>Archangiaceae</taxon>
        <taxon>Stigmatella</taxon>
    </lineage>
</organism>
<dbReference type="SUPFAM" id="SSF56112">
    <property type="entry name" value="Protein kinase-like (PK-like)"/>
    <property type="match status" value="1"/>
</dbReference>
<keyword evidence="7" id="KW-0723">Serine/threonine-protein kinase</keyword>
<feature type="domain" description="Protein kinase" evidence="6">
    <location>
        <begin position="21"/>
        <end position="291"/>
    </location>
</feature>
<evidence type="ECO:0000256" key="4">
    <source>
        <dbReference type="ARBA" id="ARBA00022840"/>
    </source>
</evidence>
<accession>A0A1I0L159</accession>
<dbReference type="InterPro" id="IPR000719">
    <property type="entry name" value="Prot_kinase_dom"/>
</dbReference>
<dbReference type="InterPro" id="IPR011009">
    <property type="entry name" value="Kinase-like_dom_sf"/>
</dbReference>
<evidence type="ECO:0000256" key="1">
    <source>
        <dbReference type="ARBA" id="ARBA00022679"/>
    </source>
</evidence>
<keyword evidence="8" id="KW-1185">Reference proteome</keyword>
<keyword evidence="4" id="KW-0067">ATP-binding</keyword>
<dbReference type="CDD" id="cd14014">
    <property type="entry name" value="STKc_PknB_like"/>
    <property type="match status" value="1"/>
</dbReference>
<dbReference type="Pfam" id="PF00069">
    <property type="entry name" value="Pkinase"/>
    <property type="match status" value="1"/>
</dbReference>
<evidence type="ECO:0000313" key="7">
    <source>
        <dbReference type="EMBL" id="SEU31900.1"/>
    </source>
</evidence>
<evidence type="ECO:0000313" key="8">
    <source>
        <dbReference type="Proteomes" id="UP000199181"/>
    </source>
</evidence>
<dbReference type="GO" id="GO:0004674">
    <property type="term" value="F:protein serine/threonine kinase activity"/>
    <property type="evidence" value="ECO:0007669"/>
    <property type="project" value="UniProtKB-KW"/>
</dbReference>
<reference evidence="8" key="1">
    <citation type="submission" date="2016-10" db="EMBL/GenBank/DDBJ databases">
        <authorList>
            <person name="Varghese N."/>
            <person name="Submissions S."/>
        </authorList>
    </citation>
    <scope>NUCLEOTIDE SEQUENCE [LARGE SCALE GENOMIC DNA]</scope>
    <source>
        <strain evidence="8">DSM 16858</strain>
    </source>
</reference>
<keyword evidence="2" id="KW-0547">Nucleotide-binding</keyword>
<evidence type="ECO:0000256" key="2">
    <source>
        <dbReference type="ARBA" id="ARBA00022741"/>
    </source>
</evidence>
<dbReference type="PROSITE" id="PS50011">
    <property type="entry name" value="PROTEIN_KINASE_DOM"/>
    <property type="match status" value="1"/>
</dbReference>
<dbReference type="InterPro" id="IPR050205">
    <property type="entry name" value="CDPK_Ser/Thr_kinases"/>
</dbReference>
<gene>
    <name evidence="7" type="ORF">SAMN05443639_116119</name>
</gene>
<dbReference type="PANTHER" id="PTHR24349">
    <property type="entry name" value="SERINE/THREONINE-PROTEIN KINASE"/>
    <property type="match status" value="1"/>
</dbReference>
<protein>
    <submittedName>
        <fullName evidence="7">Serine/threonine protein kinase</fullName>
    </submittedName>
</protein>
<keyword evidence="3 7" id="KW-0418">Kinase</keyword>
<evidence type="ECO:0000259" key="6">
    <source>
        <dbReference type="PROSITE" id="PS50011"/>
    </source>
</evidence>
<dbReference type="Gene3D" id="3.30.200.20">
    <property type="entry name" value="Phosphorylase Kinase, domain 1"/>
    <property type="match status" value="1"/>
</dbReference>
<feature type="compositionally biased region" description="Basic and acidic residues" evidence="5">
    <location>
        <begin position="360"/>
        <end position="369"/>
    </location>
</feature>
<evidence type="ECO:0000256" key="3">
    <source>
        <dbReference type="ARBA" id="ARBA00022777"/>
    </source>
</evidence>
<sequence>MDTSPSMGPKALPVGREVGPWRVESLCGRGSYGAVYRVVNTEAPEGMAYALKMALQPWDPRFEREAELLSRVKHAGVPRLRDWGEWKVRGGGVYPYLVMEWVEGVPLYEWAEQRRVSVEEVARVVAGVARALEAVHAAGGVHRDVKGGNVLVRREDERAVLMDFGSGNYRGARPLTHQPPPPGTYEYQSPESVRFQWQSLREREGRFEAGPEEDVYALGVTAYRLVTGRYPPEVEVEKTEEGYRVLPREPVAFEPGAPVSPELAALIRQMLAEEPEARGSAAQVAQALEGIARGQRQDAARALEPSVAGRFRVSGVGDAAARRARHCAPWGVATVSMVLAVSMAGMWQSALEEGAGSGREQARADEARDAGTVGLADTVVESPTRETLPGEANPRVGLDIPKQPFPGQHQPPCEKPQIALNGGCWIRVSGVDAPCGANYYEWKKGCYVPMLPPPRPQTSHPQ</sequence>
<dbReference type="GO" id="GO:0005524">
    <property type="term" value="F:ATP binding"/>
    <property type="evidence" value="ECO:0007669"/>
    <property type="project" value="UniProtKB-KW"/>
</dbReference>
<name>A0A1I0L159_9BACT</name>
<dbReference type="AlphaFoldDB" id="A0A1I0L159"/>
<dbReference type="EMBL" id="FOIJ01000016">
    <property type="protein sequence ID" value="SEU31900.1"/>
    <property type="molecule type" value="Genomic_DNA"/>
</dbReference>
<feature type="region of interest" description="Disordered" evidence="5">
    <location>
        <begin position="352"/>
        <end position="371"/>
    </location>
</feature>
<keyword evidence="1" id="KW-0808">Transferase</keyword>
<proteinExistence type="predicted"/>
<dbReference type="Gene3D" id="1.10.510.10">
    <property type="entry name" value="Transferase(Phosphotransferase) domain 1"/>
    <property type="match status" value="1"/>
</dbReference>
<dbReference type="Proteomes" id="UP000199181">
    <property type="component" value="Unassembled WGS sequence"/>
</dbReference>
<evidence type="ECO:0000256" key="5">
    <source>
        <dbReference type="SAM" id="MobiDB-lite"/>
    </source>
</evidence>
<dbReference type="SMART" id="SM00220">
    <property type="entry name" value="S_TKc"/>
    <property type="match status" value="1"/>
</dbReference>